<dbReference type="InterPro" id="IPR050921">
    <property type="entry name" value="T4SS_GSP_E_ATPase"/>
</dbReference>
<dbReference type="GO" id="GO:0016887">
    <property type="term" value="F:ATP hydrolysis activity"/>
    <property type="evidence" value="ECO:0007669"/>
    <property type="project" value="InterPro"/>
</dbReference>
<dbReference type="PANTHER" id="PTHR30486:SF12">
    <property type="entry name" value="TYPE IV PILUS ATPASE PILU"/>
    <property type="match status" value="1"/>
</dbReference>
<dbReference type="GO" id="GO:0005524">
    <property type="term" value="F:ATP binding"/>
    <property type="evidence" value="ECO:0007669"/>
    <property type="project" value="InterPro"/>
</dbReference>
<evidence type="ECO:0000256" key="1">
    <source>
        <dbReference type="ARBA" id="ARBA00006611"/>
    </source>
</evidence>
<dbReference type="EMBL" id="AY391268">
    <property type="protein sequence ID" value="AAQ95750.1"/>
    <property type="molecule type" value="Genomic_DNA"/>
</dbReference>
<protein>
    <submittedName>
        <fullName evidence="3">Putative twitching motility protein PilU</fullName>
    </submittedName>
</protein>
<dbReference type="PANTHER" id="PTHR30486">
    <property type="entry name" value="TWITCHING MOTILITY PROTEIN PILT"/>
    <property type="match status" value="1"/>
</dbReference>
<dbReference type="InterPro" id="IPR027417">
    <property type="entry name" value="P-loop_NTPase"/>
</dbReference>
<dbReference type="Gene3D" id="3.30.450.90">
    <property type="match status" value="1"/>
</dbReference>
<dbReference type="Pfam" id="PF00437">
    <property type="entry name" value="T2SSE"/>
    <property type="match status" value="1"/>
</dbReference>
<dbReference type="CDD" id="cd01131">
    <property type="entry name" value="PilT"/>
    <property type="match status" value="1"/>
</dbReference>
<comment type="similarity">
    <text evidence="1">Belongs to the GSP E family.</text>
</comment>
<dbReference type="InterPro" id="IPR001482">
    <property type="entry name" value="T2SS/T4SS_dom"/>
</dbReference>
<organism evidence="3">
    <name type="scientific">Aeromonas hydrophila</name>
    <dbReference type="NCBI Taxonomy" id="644"/>
    <lineage>
        <taxon>Bacteria</taxon>
        <taxon>Pseudomonadati</taxon>
        <taxon>Pseudomonadota</taxon>
        <taxon>Gammaproteobacteria</taxon>
        <taxon>Aeromonadales</taxon>
        <taxon>Aeromonadaceae</taxon>
        <taxon>Aeromonas</taxon>
    </lineage>
</organism>
<proteinExistence type="inferred from homology"/>
<name>Q6TP25_AERHY</name>
<dbReference type="NCBIfam" id="TIGR01420">
    <property type="entry name" value="pilT_fam"/>
    <property type="match status" value="1"/>
</dbReference>
<evidence type="ECO:0000313" key="3">
    <source>
        <dbReference type="EMBL" id="AAQ95750.1"/>
    </source>
</evidence>
<reference evidence="3" key="2">
    <citation type="submission" date="2003-10" db="EMBL/GenBank/DDBJ databases">
        <title>Identification and characterization of novel virulence genes and their locations on the physical map of Aeromonas hydrophila PPD134/91.</title>
        <authorList>
            <person name="Yu H.B."/>
            <person name="Lau Y.L."/>
            <person name="Zhang Y.L."/>
            <person name="Tomas J.M."/>
            <person name="Leung K.Y."/>
        </authorList>
    </citation>
    <scope>NUCLEOTIDE SEQUENCE</scope>
    <source>
        <strain evidence="3">PPD134/91</strain>
    </source>
</reference>
<reference evidence="3" key="1">
    <citation type="submission" date="2003-09" db="EMBL/GenBank/DDBJ databases">
        <authorList>
            <person name="Yao F."/>
            <person name="Lau Y.L."/>
            <person name="Leung K.Y."/>
        </authorList>
    </citation>
    <scope>NUCLEOTIDE SEQUENCE</scope>
    <source>
        <strain evidence="3">PPD134/91</strain>
    </source>
</reference>
<dbReference type="InterPro" id="IPR006321">
    <property type="entry name" value="PilT/PilU"/>
</dbReference>
<sequence>MPRPRRSIPTPSNHDESREGVVMNLDALLTELVARKGSDLFITVGTPPTLKVNGHLQSLAEAPLDKARALALVKETLSPEHFERYLRTKEANYAIHREELGRFRVSAFWQQELPGMVLRRIETRIPTFDEAGAAPILQEIALAKRGLVLFVGATGAGKSTTQAAMIGYRNQHVDGHILTVEDPVEFVHQHGRSLITQREVGIDTESFDVALKSSLRQAPDVILIGEIRSQETMEFALQFAETGRLCLATLHANNANQALDRILHLVPQEKHRQFLFDLSFNLRAIVAQQLLPSPDGRRRFAAFEVLLNTPLITDIIRKGEMHRLKEVMTKSTELGMQTFDQALFALFCAGQIGYSEALAHADSANDLRLLIKLSGREQLGSGTLDNVTLDE</sequence>
<dbReference type="SUPFAM" id="SSF52540">
    <property type="entry name" value="P-loop containing nucleoside triphosphate hydrolases"/>
    <property type="match status" value="1"/>
</dbReference>
<feature type="domain" description="Bacterial type II secretion system protein E" evidence="2">
    <location>
        <begin position="19"/>
        <end position="296"/>
    </location>
</feature>
<dbReference type="AlphaFoldDB" id="Q6TP25"/>
<accession>Q6TP25</accession>
<dbReference type="Gene3D" id="3.40.50.300">
    <property type="entry name" value="P-loop containing nucleotide triphosphate hydrolases"/>
    <property type="match status" value="1"/>
</dbReference>
<evidence type="ECO:0000259" key="2">
    <source>
        <dbReference type="Pfam" id="PF00437"/>
    </source>
</evidence>